<dbReference type="InterPro" id="IPR017853">
    <property type="entry name" value="GH"/>
</dbReference>
<dbReference type="InterPro" id="IPR012769">
    <property type="entry name" value="Trehalose_TreC"/>
</dbReference>
<dbReference type="Gene3D" id="3.20.20.80">
    <property type="entry name" value="Glycosidases"/>
    <property type="match status" value="1"/>
</dbReference>
<dbReference type="RefSeq" id="WP_146323368.1">
    <property type="nucleotide sequence ID" value="NZ_VOHM01000002.1"/>
</dbReference>
<evidence type="ECO:0000313" key="7">
    <source>
        <dbReference type="Proteomes" id="UP000320791"/>
    </source>
</evidence>
<dbReference type="InterPro" id="IPR056300">
    <property type="entry name" value="SusG-like_C"/>
</dbReference>
<dbReference type="GO" id="GO:0004556">
    <property type="term" value="F:alpha-amylase activity"/>
    <property type="evidence" value="ECO:0007669"/>
    <property type="project" value="TreeGrafter"/>
</dbReference>
<dbReference type="NCBIfam" id="TIGR02403">
    <property type="entry name" value="trehalose_treC"/>
    <property type="match status" value="1"/>
</dbReference>
<evidence type="ECO:0000256" key="2">
    <source>
        <dbReference type="ARBA" id="ARBA00022801"/>
    </source>
</evidence>
<keyword evidence="3 6" id="KW-0326">Glycosidase</keyword>
<name>A0A5C5UTQ3_9CORY</name>
<dbReference type="SUPFAM" id="SSF51445">
    <property type="entry name" value="(Trans)glycosidases"/>
    <property type="match status" value="1"/>
</dbReference>
<dbReference type="GO" id="GO:0005737">
    <property type="term" value="C:cytoplasm"/>
    <property type="evidence" value="ECO:0007669"/>
    <property type="project" value="UniProtKB-UniRule"/>
</dbReference>
<dbReference type="OrthoDB" id="9043248at2"/>
<dbReference type="SMART" id="SM00642">
    <property type="entry name" value="Aamy"/>
    <property type="match status" value="1"/>
</dbReference>
<dbReference type="AlphaFoldDB" id="A0A5C5UTQ3"/>
<dbReference type="EMBL" id="VOHM01000002">
    <property type="protein sequence ID" value="TWT28913.1"/>
    <property type="molecule type" value="Genomic_DNA"/>
</dbReference>
<organism evidence="6 7">
    <name type="scientific">Corynebacterium canis</name>
    <dbReference type="NCBI Taxonomy" id="679663"/>
    <lineage>
        <taxon>Bacteria</taxon>
        <taxon>Bacillati</taxon>
        <taxon>Actinomycetota</taxon>
        <taxon>Actinomycetes</taxon>
        <taxon>Mycobacteriales</taxon>
        <taxon>Corynebacteriaceae</taxon>
        <taxon>Corynebacterium</taxon>
    </lineage>
</organism>
<dbReference type="PANTHER" id="PTHR10357">
    <property type="entry name" value="ALPHA-AMYLASE FAMILY MEMBER"/>
    <property type="match status" value="1"/>
</dbReference>
<evidence type="ECO:0000256" key="4">
    <source>
        <dbReference type="NCBIfam" id="TIGR02403"/>
    </source>
</evidence>
<gene>
    <name evidence="6" type="primary">treC</name>
    <name evidence="6" type="ORF">FRX94_01625</name>
</gene>
<dbReference type="EC" id="3.2.1.93" evidence="4"/>
<comment type="caution">
    <text evidence="6">The sequence shown here is derived from an EMBL/GenBank/DDBJ whole genome shotgun (WGS) entry which is preliminary data.</text>
</comment>
<dbReference type="Gene3D" id="3.90.400.10">
    <property type="entry name" value="Oligo-1,6-glucosidase, Domain 2"/>
    <property type="match status" value="1"/>
</dbReference>
<dbReference type="Pfam" id="PF00128">
    <property type="entry name" value="Alpha-amylase"/>
    <property type="match status" value="1"/>
</dbReference>
<dbReference type="InterPro" id="IPR006047">
    <property type="entry name" value="GH13_cat_dom"/>
</dbReference>
<dbReference type="Gene3D" id="2.60.40.1180">
    <property type="entry name" value="Golgi alpha-mannosidase II"/>
    <property type="match status" value="1"/>
</dbReference>
<dbReference type="InterPro" id="IPR013780">
    <property type="entry name" value="Glyco_hydro_b"/>
</dbReference>
<accession>A0A5C5UTQ3</accession>
<dbReference type="SUPFAM" id="SSF51011">
    <property type="entry name" value="Glycosyl hydrolase domain"/>
    <property type="match status" value="1"/>
</dbReference>
<evidence type="ECO:0000259" key="5">
    <source>
        <dbReference type="SMART" id="SM00642"/>
    </source>
</evidence>
<reference evidence="6 7" key="1">
    <citation type="submission" date="2019-08" db="EMBL/GenBank/DDBJ databases">
        <authorList>
            <person name="Lei W."/>
        </authorList>
    </citation>
    <scope>NUCLEOTIDE SEQUENCE [LARGE SCALE GENOMIC DNA]</scope>
    <source>
        <strain evidence="6 7">CCUG 58627</strain>
    </source>
</reference>
<sequence>MHASNEKVNFHKYVIYQIYPKSFCDTKGDGLGDLQGIIEKIPYIASLGVDMVWFNPFFVSPQRDNGYDIADYYAIQPAFGTLEEFDEMVAKLGEHGIGVMLDMVLNHTSTAHEWFQKALAGDEEYRDYYIIRPGLADGSPPTNWDSKFGGSAWEPFGDTGDYYLHLFDVTQADLNWRNPEVRTEMANIVNFWRDRGVHGFRFDVINLIGKEAELKSSAPGEDPRYMYTDGTDVDRYLQELAAASFGKDPLSVTVGEMSSTTIERCVGYSNPDNHELNMVFNFHHLKVDYLNGKKWTNIRFQPRDLKEVLNKWALGMQEGNGWNALFLNNHDQPRAINRFGDPERYHVESATMLAHMIHLLRGTPYIYMGEEIGMTDPLYTSINDYVDIESTNAYITLLEEGLNADEAFAIVHSKSRDNARTPMQWDDSKHAGFTNGVPWLAPTNQDRINVVAEEASGRILPYYRKLIQLRKQYAVIADGSYEPFQLEHEKVYAFFRKLEDEELLVIVNLSGEHTVFEIPERFVSGNILIENHSTDLTGNMLQLNPYHAIAILTKEQPQS</sequence>
<dbReference type="NCBIfam" id="NF008183">
    <property type="entry name" value="PRK10933.1"/>
    <property type="match status" value="1"/>
</dbReference>
<evidence type="ECO:0000256" key="1">
    <source>
        <dbReference type="ARBA" id="ARBA00008061"/>
    </source>
</evidence>
<evidence type="ECO:0000313" key="6">
    <source>
        <dbReference type="EMBL" id="TWT28913.1"/>
    </source>
</evidence>
<evidence type="ECO:0000256" key="3">
    <source>
        <dbReference type="ARBA" id="ARBA00023295"/>
    </source>
</evidence>
<feature type="domain" description="Glycosyl hydrolase family 13 catalytic" evidence="5">
    <location>
        <begin position="17"/>
        <end position="420"/>
    </location>
</feature>
<comment type="similarity">
    <text evidence="1">Belongs to the glycosyl hydrolase 13 family.</text>
</comment>
<dbReference type="FunFam" id="3.20.20.80:FF:000064">
    <property type="entry name" value="Oligo-1,6-glucosidase"/>
    <property type="match status" value="1"/>
</dbReference>
<dbReference type="FunFam" id="3.90.400.10:FF:000002">
    <property type="entry name" value="Sucrose isomerase"/>
    <property type="match status" value="1"/>
</dbReference>
<keyword evidence="2 6" id="KW-0378">Hydrolase</keyword>
<keyword evidence="7" id="KW-1185">Reference proteome</keyword>
<dbReference type="GO" id="GO:0005993">
    <property type="term" value="P:trehalose catabolic process"/>
    <property type="evidence" value="ECO:0007669"/>
    <property type="project" value="InterPro"/>
</dbReference>
<dbReference type="GO" id="GO:0016853">
    <property type="term" value="F:isomerase activity"/>
    <property type="evidence" value="ECO:0007669"/>
    <property type="project" value="UniProtKB-KW"/>
</dbReference>
<dbReference type="CDD" id="cd11333">
    <property type="entry name" value="AmyAc_SI_OligoGlu_DGase"/>
    <property type="match status" value="1"/>
</dbReference>
<dbReference type="Pfam" id="PF23915">
    <property type="entry name" value="SusG_C"/>
    <property type="match status" value="1"/>
</dbReference>
<dbReference type="PANTHER" id="PTHR10357:SF217">
    <property type="entry name" value="TREHALOSE-6-PHOSPHATE HYDROLASE"/>
    <property type="match status" value="1"/>
</dbReference>
<dbReference type="Proteomes" id="UP000320791">
    <property type="component" value="Unassembled WGS sequence"/>
</dbReference>
<dbReference type="InterPro" id="IPR045857">
    <property type="entry name" value="O16G_dom_2"/>
</dbReference>
<dbReference type="GO" id="GO:0008788">
    <property type="term" value="F:alpha,alpha-phosphotrehalase activity"/>
    <property type="evidence" value="ECO:0007669"/>
    <property type="project" value="UniProtKB-UniRule"/>
</dbReference>
<protein>
    <recommendedName>
        <fullName evidence="4">Alpha,alpha-phosphotrehalase</fullName>
        <ecNumber evidence="4">3.2.1.93</ecNumber>
    </recommendedName>
</protein>
<proteinExistence type="inferred from homology"/>